<dbReference type="Proteomes" id="UP000198211">
    <property type="component" value="Unassembled WGS sequence"/>
</dbReference>
<evidence type="ECO:0000313" key="3">
    <source>
        <dbReference type="Proteomes" id="UP000198211"/>
    </source>
</evidence>
<gene>
    <name evidence="2" type="ORF">PHMEG_00013982</name>
</gene>
<evidence type="ECO:0000313" key="2">
    <source>
        <dbReference type="EMBL" id="OWZ12798.1"/>
    </source>
</evidence>
<feature type="region of interest" description="Disordered" evidence="1">
    <location>
        <begin position="1"/>
        <end position="22"/>
    </location>
</feature>
<feature type="region of interest" description="Disordered" evidence="1">
    <location>
        <begin position="68"/>
        <end position="151"/>
    </location>
</feature>
<organism evidence="2 3">
    <name type="scientific">Phytophthora megakarya</name>
    <dbReference type="NCBI Taxonomy" id="4795"/>
    <lineage>
        <taxon>Eukaryota</taxon>
        <taxon>Sar</taxon>
        <taxon>Stramenopiles</taxon>
        <taxon>Oomycota</taxon>
        <taxon>Peronosporomycetes</taxon>
        <taxon>Peronosporales</taxon>
        <taxon>Peronosporaceae</taxon>
        <taxon>Phytophthora</taxon>
    </lineage>
</organism>
<dbReference type="AlphaFoldDB" id="A0A225W6H3"/>
<feature type="compositionally biased region" description="Acidic residues" evidence="1">
    <location>
        <begin position="141"/>
        <end position="151"/>
    </location>
</feature>
<evidence type="ECO:0000256" key="1">
    <source>
        <dbReference type="SAM" id="MobiDB-lite"/>
    </source>
</evidence>
<comment type="caution">
    <text evidence="2">The sequence shown here is derived from an EMBL/GenBank/DDBJ whole genome shotgun (WGS) entry which is preliminary data.</text>
</comment>
<reference evidence="3" key="1">
    <citation type="submission" date="2017-03" db="EMBL/GenBank/DDBJ databases">
        <title>Phytopthora megakarya and P. palmivora, two closely related causual agents of cacao black pod achieved similar genome size and gene model numbers by different mechanisms.</title>
        <authorList>
            <person name="Ali S."/>
            <person name="Shao J."/>
            <person name="Larry D.J."/>
            <person name="Kronmiller B."/>
            <person name="Shen D."/>
            <person name="Strem M.D."/>
            <person name="Melnick R.L."/>
            <person name="Guiltinan M.J."/>
            <person name="Tyler B.M."/>
            <person name="Meinhardt L.W."/>
            <person name="Bailey B.A."/>
        </authorList>
    </citation>
    <scope>NUCLEOTIDE SEQUENCE [LARGE SCALE GENOMIC DNA]</scope>
    <source>
        <strain evidence="3">zdho120</strain>
    </source>
</reference>
<dbReference type="EMBL" id="NBNE01001749">
    <property type="protein sequence ID" value="OWZ12798.1"/>
    <property type="molecule type" value="Genomic_DNA"/>
</dbReference>
<accession>A0A225W6H3</accession>
<protein>
    <submittedName>
        <fullName evidence="2">Uncharacterized protein</fullName>
    </submittedName>
</protein>
<proteinExistence type="predicted"/>
<sequence>MVPTVMESRRGQACVGPPDERIGRDSSVLQALLCDTVDTQGRAPTRSGKEKEIYECWLAEQPPAVERQEYKTPARILTRTTGDSVAPRKSALNHSGPDGRGDGMNSHCSARMRNDSEASAAVGVDEETSEEPNTQPTEFSDVGDDEKDPAEESVDMLELTYISVMQEIEADIAADDKGTDDDRYEHIPNEMELADYALELAFLPDLIEPRRQC</sequence>
<name>A0A225W6H3_9STRA</name>
<keyword evidence="3" id="KW-1185">Reference proteome</keyword>